<keyword evidence="3" id="KW-1185">Reference proteome</keyword>
<evidence type="ECO:0000313" key="2">
    <source>
        <dbReference type="EMBL" id="CAH1389368.1"/>
    </source>
</evidence>
<evidence type="ECO:0000256" key="1">
    <source>
        <dbReference type="SAM" id="MobiDB-lite"/>
    </source>
</evidence>
<organism evidence="2 3">
    <name type="scientific">Nezara viridula</name>
    <name type="common">Southern green stink bug</name>
    <name type="synonym">Cimex viridulus</name>
    <dbReference type="NCBI Taxonomy" id="85310"/>
    <lineage>
        <taxon>Eukaryota</taxon>
        <taxon>Metazoa</taxon>
        <taxon>Ecdysozoa</taxon>
        <taxon>Arthropoda</taxon>
        <taxon>Hexapoda</taxon>
        <taxon>Insecta</taxon>
        <taxon>Pterygota</taxon>
        <taxon>Neoptera</taxon>
        <taxon>Paraneoptera</taxon>
        <taxon>Hemiptera</taxon>
        <taxon>Heteroptera</taxon>
        <taxon>Panheteroptera</taxon>
        <taxon>Pentatomomorpha</taxon>
        <taxon>Pentatomoidea</taxon>
        <taxon>Pentatomidae</taxon>
        <taxon>Pentatominae</taxon>
        <taxon>Nezara</taxon>
    </lineage>
</organism>
<dbReference type="EMBL" id="OV725077">
    <property type="protein sequence ID" value="CAH1389368.1"/>
    <property type="molecule type" value="Genomic_DNA"/>
</dbReference>
<proteinExistence type="predicted"/>
<feature type="region of interest" description="Disordered" evidence="1">
    <location>
        <begin position="1"/>
        <end position="24"/>
    </location>
</feature>
<reference evidence="2" key="1">
    <citation type="submission" date="2022-01" db="EMBL/GenBank/DDBJ databases">
        <authorList>
            <person name="King R."/>
        </authorList>
    </citation>
    <scope>NUCLEOTIDE SEQUENCE</scope>
</reference>
<name>A0A9P0GX58_NEZVI</name>
<dbReference type="AlphaFoldDB" id="A0A9P0GX58"/>
<accession>A0A9P0GX58</accession>
<feature type="region of interest" description="Disordered" evidence="1">
    <location>
        <begin position="36"/>
        <end position="67"/>
    </location>
</feature>
<protein>
    <submittedName>
        <fullName evidence="2">Uncharacterized protein</fullName>
    </submittedName>
</protein>
<dbReference type="Proteomes" id="UP001152798">
    <property type="component" value="Chromosome 1"/>
</dbReference>
<gene>
    <name evidence="2" type="ORF">NEZAVI_LOCUS786</name>
</gene>
<sequence length="81" mass="9181">MLKARSDESPNGDRPRKKLSFKEPEIMGYYMQMKQNVTSRLSRKGRTSKQKAQDAPPTERYDSSEDPELQVCSVAIEGCLG</sequence>
<dbReference type="OrthoDB" id="6608196at2759"/>
<evidence type="ECO:0000313" key="3">
    <source>
        <dbReference type="Proteomes" id="UP001152798"/>
    </source>
</evidence>